<organism evidence="7 8">
    <name type="scientific">Roseibium algae</name>
    <dbReference type="NCBI Taxonomy" id="3123038"/>
    <lineage>
        <taxon>Bacteria</taxon>
        <taxon>Pseudomonadati</taxon>
        <taxon>Pseudomonadota</taxon>
        <taxon>Alphaproteobacteria</taxon>
        <taxon>Hyphomicrobiales</taxon>
        <taxon>Stappiaceae</taxon>
        <taxon>Roseibium</taxon>
    </lineage>
</organism>
<comment type="caution">
    <text evidence="7">The sequence shown here is derived from an EMBL/GenBank/DDBJ whole genome shotgun (WGS) entry which is preliminary data.</text>
</comment>
<dbReference type="SUPFAM" id="SSF53098">
    <property type="entry name" value="Ribonuclease H-like"/>
    <property type="match status" value="1"/>
</dbReference>
<proteinExistence type="inferred from homology"/>
<comment type="subcellular location">
    <subcellularLocation>
        <location evidence="5">Cytoplasm</location>
    </subcellularLocation>
</comment>
<evidence type="ECO:0000256" key="5">
    <source>
        <dbReference type="HAMAP-Rule" id="MF_00651"/>
    </source>
</evidence>
<dbReference type="SMART" id="SM00732">
    <property type="entry name" value="YqgFc"/>
    <property type="match status" value="1"/>
</dbReference>
<evidence type="ECO:0000256" key="2">
    <source>
        <dbReference type="ARBA" id="ARBA00022517"/>
    </source>
</evidence>
<dbReference type="Gene3D" id="3.30.420.140">
    <property type="entry name" value="YqgF/RNase H-like domain"/>
    <property type="match status" value="1"/>
</dbReference>
<dbReference type="NCBIfam" id="TIGR00250">
    <property type="entry name" value="RNAse_H_YqgF"/>
    <property type="match status" value="1"/>
</dbReference>
<reference evidence="7 8" key="1">
    <citation type="submission" date="2024-02" db="EMBL/GenBank/DDBJ databases">
        <title>Roseibium algae sp. nov., isolated from marine alga (Grateloupia sp.), showing potential in myo-inositol conversion.</title>
        <authorList>
            <person name="Wang Y."/>
        </authorList>
    </citation>
    <scope>NUCLEOTIDE SEQUENCE [LARGE SCALE GENOMIC DNA]</scope>
    <source>
        <strain evidence="7 8">H3510</strain>
    </source>
</reference>
<name>A0ABU8TQL8_9HYPH</name>
<keyword evidence="1 5" id="KW-0963">Cytoplasm</keyword>
<dbReference type="PANTHER" id="PTHR33317:SF4">
    <property type="entry name" value="POLYNUCLEOTIDYL TRANSFERASE, RIBONUCLEASE H-LIKE SUPERFAMILY PROTEIN"/>
    <property type="match status" value="1"/>
</dbReference>
<dbReference type="CDD" id="cd16964">
    <property type="entry name" value="YqgF"/>
    <property type="match status" value="1"/>
</dbReference>
<dbReference type="InterPro" id="IPR037027">
    <property type="entry name" value="YqgF/RNaseH-like_dom_sf"/>
</dbReference>
<evidence type="ECO:0000259" key="6">
    <source>
        <dbReference type="SMART" id="SM00732"/>
    </source>
</evidence>
<dbReference type="PANTHER" id="PTHR33317">
    <property type="entry name" value="POLYNUCLEOTIDYL TRANSFERASE, RIBONUCLEASE H-LIKE SUPERFAMILY PROTEIN"/>
    <property type="match status" value="1"/>
</dbReference>
<comment type="similarity">
    <text evidence="5">Belongs to the YqgF HJR family.</text>
</comment>
<gene>
    <name evidence="7" type="primary">ruvX</name>
    <name evidence="7" type="ORF">V6575_20440</name>
</gene>
<sequence>MASVPSLSLEEFLQATTPSKRLIGLDLGTKTIGLALSDVGRGIATPMETIWRRKFTFDAELLLEICDEQDVGGMVLGLPLNMDGSEGPRAQATRAFARNLAPKTDLPITFWDERLSTVAVTRTLLEADTSRAKRAEVVDKMAAAFILQGFLDRLRHIEANDLSNSPSSRFDEI</sequence>
<dbReference type="Pfam" id="PF03652">
    <property type="entry name" value="RuvX"/>
    <property type="match status" value="1"/>
</dbReference>
<dbReference type="EC" id="3.1.-.-" evidence="5"/>
<dbReference type="HAMAP" id="MF_00651">
    <property type="entry name" value="Nuclease_YqgF"/>
    <property type="match status" value="1"/>
</dbReference>
<dbReference type="InterPro" id="IPR005227">
    <property type="entry name" value="YqgF"/>
</dbReference>
<keyword evidence="2 5" id="KW-0690">Ribosome biogenesis</keyword>
<dbReference type="RefSeq" id="WP_340277025.1">
    <property type="nucleotide sequence ID" value="NZ_JBAKIA010000019.1"/>
</dbReference>
<keyword evidence="8" id="KW-1185">Reference proteome</keyword>
<accession>A0ABU8TQL8</accession>
<keyword evidence="3 5" id="KW-0540">Nuclease</keyword>
<feature type="domain" description="YqgF/RNase H-like" evidence="6">
    <location>
        <begin position="20"/>
        <end position="120"/>
    </location>
</feature>
<comment type="function">
    <text evidence="5">Could be a nuclease involved in processing of the 5'-end of pre-16S rRNA.</text>
</comment>
<evidence type="ECO:0000256" key="3">
    <source>
        <dbReference type="ARBA" id="ARBA00022722"/>
    </source>
</evidence>
<dbReference type="Proteomes" id="UP001385499">
    <property type="component" value="Unassembled WGS sequence"/>
</dbReference>
<dbReference type="EMBL" id="JBAKIA010000019">
    <property type="protein sequence ID" value="MEJ8476467.1"/>
    <property type="molecule type" value="Genomic_DNA"/>
</dbReference>
<keyword evidence="4 5" id="KW-0378">Hydrolase</keyword>
<evidence type="ECO:0000313" key="8">
    <source>
        <dbReference type="Proteomes" id="UP001385499"/>
    </source>
</evidence>
<protein>
    <recommendedName>
        <fullName evidence="5">Putative pre-16S rRNA nuclease</fullName>
        <ecNumber evidence="5">3.1.-.-</ecNumber>
    </recommendedName>
</protein>
<dbReference type="InterPro" id="IPR012337">
    <property type="entry name" value="RNaseH-like_sf"/>
</dbReference>
<evidence type="ECO:0000313" key="7">
    <source>
        <dbReference type="EMBL" id="MEJ8476467.1"/>
    </source>
</evidence>
<evidence type="ECO:0000256" key="1">
    <source>
        <dbReference type="ARBA" id="ARBA00022490"/>
    </source>
</evidence>
<dbReference type="InterPro" id="IPR006641">
    <property type="entry name" value="YqgF/RNaseH-like_dom"/>
</dbReference>
<evidence type="ECO:0000256" key="4">
    <source>
        <dbReference type="ARBA" id="ARBA00022801"/>
    </source>
</evidence>